<dbReference type="STRING" id="1233.SAMN05216387_102185"/>
<dbReference type="PANTHER" id="PTHR13887:SF55">
    <property type="entry name" value="SLR0313 PROTEIN"/>
    <property type="match status" value="1"/>
</dbReference>
<evidence type="ECO:0000256" key="1">
    <source>
        <dbReference type="ARBA" id="ARBA00005791"/>
    </source>
</evidence>
<evidence type="ECO:0000259" key="2">
    <source>
        <dbReference type="PROSITE" id="PS51352"/>
    </source>
</evidence>
<sequence length="172" mass="19025">MSLTIPVGADDHIQGPETAPITLVEYGDYQCPYCANAYVIVKRVQHQLGPLLRFVFRNFPLSQVHPQAELAAEAAEAAGAQSMFWEMHDALYENQPALSPALIGALAQGLQLDMERFEKDLASRRFREHVKRDFMGGVRSGVAGTPTFFINGERYEGSWDEPSLVNALKATA</sequence>
<keyword evidence="3" id="KW-0413">Isomerase</keyword>
<dbReference type="InterPro" id="IPR036249">
    <property type="entry name" value="Thioredoxin-like_sf"/>
</dbReference>
<dbReference type="RefSeq" id="WP_090827196.1">
    <property type="nucleotide sequence ID" value="NZ_FOBH01000002.1"/>
</dbReference>
<feature type="domain" description="Thioredoxin" evidence="2">
    <location>
        <begin position="1"/>
        <end position="172"/>
    </location>
</feature>
<dbReference type="PANTHER" id="PTHR13887">
    <property type="entry name" value="GLUTATHIONE S-TRANSFERASE KAPPA"/>
    <property type="match status" value="1"/>
</dbReference>
<dbReference type="InterPro" id="IPR013766">
    <property type="entry name" value="Thioredoxin_domain"/>
</dbReference>
<evidence type="ECO:0000313" key="4">
    <source>
        <dbReference type="Proteomes" id="UP000198620"/>
    </source>
</evidence>
<dbReference type="Pfam" id="PF13462">
    <property type="entry name" value="Thioredoxin_4"/>
    <property type="match status" value="1"/>
</dbReference>
<name>A0A1H7IIW1_9PROT</name>
<dbReference type="EMBL" id="FOBH01000002">
    <property type="protein sequence ID" value="SEK62254.1"/>
    <property type="molecule type" value="Genomic_DNA"/>
</dbReference>
<dbReference type="GO" id="GO:0016853">
    <property type="term" value="F:isomerase activity"/>
    <property type="evidence" value="ECO:0007669"/>
    <property type="project" value="UniProtKB-KW"/>
</dbReference>
<protein>
    <submittedName>
        <fullName evidence="3">Protein-disulfide isomerase</fullName>
    </submittedName>
</protein>
<dbReference type="InterPro" id="IPR012336">
    <property type="entry name" value="Thioredoxin-like_fold"/>
</dbReference>
<evidence type="ECO:0000313" key="3">
    <source>
        <dbReference type="EMBL" id="SEK62254.1"/>
    </source>
</evidence>
<organism evidence="3 4">
    <name type="scientific">Nitrosovibrio tenuis</name>
    <dbReference type="NCBI Taxonomy" id="1233"/>
    <lineage>
        <taxon>Bacteria</taxon>
        <taxon>Pseudomonadati</taxon>
        <taxon>Pseudomonadota</taxon>
        <taxon>Betaproteobacteria</taxon>
        <taxon>Nitrosomonadales</taxon>
        <taxon>Nitrosomonadaceae</taxon>
        <taxon>Nitrosovibrio</taxon>
    </lineage>
</organism>
<dbReference type="PROSITE" id="PS51352">
    <property type="entry name" value="THIOREDOXIN_2"/>
    <property type="match status" value="1"/>
</dbReference>
<accession>A0A1H7IIW1</accession>
<reference evidence="3 4" key="1">
    <citation type="submission" date="2016-10" db="EMBL/GenBank/DDBJ databases">
        <authorList>
            <person name="de Groot N.N."/>
        </authorList>
    </citation>
    <scope>NUCLEOTIDE SEQUENCE [LARGE SCALE GENOMIC DNA]</scope>
    <source>
        <strain evidence="3 4">Nv1</strain>
    </source>
</reference>
<keyword evidence="4" id="KW-1185">Reference proteome</keyword>
<dbReference type="Gene3D" id="3.40.30.10">
    <property type="entry name" value="Glutaredoxin"/>
    <property type="match status" value="1"/>
</dbReference>
<comment type="similarity">
    <text evidence="1">Belongs to the thioredoxin family. DsbA subfamily.</text>
</comment>
<gene>
    <name evidence="3" type="ORF">SAMN05216387_102185</name>
</gene>
<dbReference type="OrthoDB" id="9780340at2"/>
<proteinExistence type="inferred from homology"/>
<dbReference type="Proteomes" id="UP000198620">
    <property type="component" value="Unassembled WGS sequence"/>
</dbReference>
<dbReference type="SUPFAM" id="SSF52833">
    <property type="entry name" value="Thioredoxin-like"/>
    <property type="match status" value="1"/>
</dbReference>
<dbReference type="AlphaFoldDB" id="A0A1H7IIW1"/>